<dbReference type="Proteomes" id="UP000092124">
    <property type="component" value="Unassembled WGS sequence"/>
</dbReference>
<organism evidence="2 3">
    <name type="scientific">Neotoma lepida</name>
    <name type="common">Desert woodrat</name>
    <dbReference type="NCBI Taxonomy" id="56216"/>
    <lineage>
        <taxon>Eukaryota</taxon>
        <taxon>Metazoa</taxon>
        <taxon>Chordata</taxon>
        <taxon>Craniata</taxon>
        <taxon>Vertebrata</taxon>
        <taxon>Euteleostomi</taxon>
        <taxon>Mammalia</taxon>
        <taxon>Eutheria</taxon>
        <taxon>Euarchontoglires</taxon>
        <taxon>Glires</taxon>
        <taxon>Rodentia</taxon>
        <taxon>Myomorpha</taxon>
        <taxon>Muroidea</taxon>
        <taxon>Cricetidae</taxon>
        <taxon>Neotominae</taxon>
        <taxon>Neotoma</taxon>
    </lineage>
</organism>
<dbReference type="OrthoDB" id="9892686at2759"/>
<evidence type="ECO:0000313" key="3">
    <source>
        <dbReference type="Proteomes" id="UP000092124"/>
    </source>
</evidence>
<reference evidence="2 3" key="1">
    <citation type="submission" date="2016-06" db="EMBL/GenBank/DDBJ databases">
        <title>The Draft Genome Sequence and Annotation of the Desert Woodrat Neotoma lepida.</title>
        <authorList>
            <person name="Campbell M."/>
            <person name="Oakeson K.F."/>
            <person name="Yandell M."/>
            <person name="Halpert J.R."/>
            <person name="Dearing D."/>
        </authorList>
    </citation>
    <scope>NUCLEOTIDE SEQUENCE [LARGE SCALE GENOMIC DNA]</scope>
    <source>
        <strain evidence="2">417</strain>
        <tissue evidence="2">Liver</tissue>
    </source>
</reference>
<feature type="compositionally biased region" description="Basic and acidic residues" evidence="1">
    <location>
        <begin position="58"/>
        <end position="71"/>
    </location>
</feature>
<proteinExistence type="predicted"/>
<keyword evidence="3" id="KW-1185">Reference proteome</keyword>
<accession>A0A1A6FZC8</accession>
<feature type="non-terminal residue" evidence="2">
    <location>
        <position position="94"/>
    </location>
</feature>
<feature type="compositionally biased region" description="Polar residues" evidence="1">
    <location>
        <begin position="46"/>
        <end position="57"/>
    </location>
</feature>
<protein>
    <submittedName>
        <fullName evidence="2">Uncharacterized protein</fullName>
    </submittedName>
</protein>
<dbReference type="AlphaFoldDB" id="A0A1A6FZC8"/>
<dbReference type="EMBL" id="LZPO01108270">
    <property type="protein sequence ID" value="OBS59283.1"/>
    <property type="molecule type" value="Genomic_DNA"/>
</dbReference>
<feature type="region of interest" description="Disordered" evidence="1">
    <location>
        <begin position="46"/>
        <end position="94"/>
    </location>
</feature>
<evidence type="ECO:0000313" key="2">
    <source>
        <dbReference type="EMBL" id="OBS59283.1"/>
    </source>
</evidence>
<feature type="compositionally biased region" description="Basic and acidic residues" evidence="1">
    <location>
        <begin position="84"/>
        <end position="94"/>
    </location>
</feature>
<name>A0A1A6FZC8_NEOLE</name>
<sequence length="94" mass="10964">MDNHRICGKYEKVLHEVTKHFILDHENFKEKSYKYNEFGKVIHESSQCTPCDTSDTAENNKYRVGNHRDASAEILNLNRHKSGNAREDPNKDTD</sequence>
<gene>
    <name evidence="2" type="ORF">A6R68_09591</name>
</gene>
<evidence type="ECO:0000256" key="1">
    <source>
        <dbReference type="SAM" id="MobiDB-lite"/>
    </source>
</evidence>
<comment type="caution">
    <text evidence="2">The sequence shown here is derived from an EMBL/GenBank/DDBJ whole genome shotgun (WGS) entry which is preliminary data.</text>
</comment>